<keyword evidence="3" id="KW-1185">Reference proteome</keyword>
<dbReference type="STRING" id="1459.AF332_16505"/>
<dbReference type="EMBL" id="LGUF01000007">
    <property type="protein sequence ID" value="KON88244.1"/>
    <property type="molecule type" value="Genomic_DNA"/>
</dbReference>
<reference evidence="3" key="1">
    <citation type="submission" date="2015-07" db="EMBL/GenBank/DDBJ databases">
        <title>Fjat-10036 dsm4.</title>
        <authorList>
            <person name="Liu B."/>
            <person name="Wang J."/>
            <person name="Zhu Y."/>
            <person name="Liu G."/>
            <person name="Chen Q."/>
            <person name="Chen Z."/>
            <person name="Lan J."/>
            <person name="Che J."/>
            <person name="Ge C."/>
            <person name="Shi H."/>
            <person name="Pan Z."/>
            <person name="Liu X."/>
        </authorList>
    </citation>
    <scope>NUCLEOTIDE SEQUENCE [LARGE SCALE GENOMIC DNA]</scope>
    <source>
        <strain evidence="3">DSM 4</strain>
    </source>
</reference>
<dbReference type="PATRIC" id="fig|1459.3.peg.3610"/>
<dbReference type="OrthoDB" id="1726013at2"/>
<dbReference type="Pfam" id="PF10942">
    <property type="entry name" value="DUF2619"/>
    <property type="match status" value="1"/>
</dbReference>
<dbReference type="AlphaFoldDB" id="A0A0M0GEG1"/>
<comment type="caution">
    <text evidence="2">The sequence shown here is derived from an EMBL/GenBank/DDBJ whole genome shotgun (WGS) entry which is preliminary data.</text>
</comment>
<sequence length="91" mass="9658">MFIFLDKAILGMAILRIISGSIEIFVALLILKMNDIEKALVINSSLALVGPPVLLLTTVIGLTGMADKVSLSKILWVLCGVGCILYGVKGN</sequence>
<keyword evidence="1" id="KW-0472">Membrane</keyword>
<gene>
    <name evidence="2" type="ORF">AF332_16505</name>
</gene>
<feature type="transmembrane region" description="Helical" evidence="1">
    <location>
        <begin position="69"/>
        <end position="88"/>
    </location>
</feature>
<keyword evidence="1" id="KW-0812">Transmembrane</keyword>
<keyword evidence="1" id="KW-1133">Transmembrane helix</keyword>
<dbReference type="InterPro" id="IPR020390">
    <property type="entry name" value="Uncharacterised_YqhV"/>
</dbReference>
<evidence type="ECO:0000313" key="3">
    <source>
        <dbReference type="Proteomes" id="UP000037109"/>
    </source>
</evidence>
<protein>
    <submittedName>
        <fullName evidence="2">Membrane protein</fullName>
    </submittedName>
</protein>
<proteinExistence type="predicted"/>
<feature type="transmembrane region" description="Helical" evidence="1">
    <location>
        <begin position="12"/>
        <end position="31"/>
    </location>
</feature>
<feature type="transmembrane region" description="Helical" evidence="1">
    <location>
        <begin position="40"/>
        <end position="63"/>
    </location>
</feature>
<dbReference type="RefSeq" id="WP_053435618.1">
    <property type="nucleotide sequence ID" value="NZ_LGUF01000007.1"/>
</dbReference>
<dbReference type="Proteomes" id="UP000037109">
    <property type="component" value="Unassembled WGS sequence"/>
</dbReference>
<name>A0A0M0GEG1_SPOGL</name>
<accession>A0A0M0GEG1</accession>
<evidence type="ECO:0000256" key="1">
    <source>
        <dbReference type="SAM" id="Phobius"/>
    </source>
</evidence>
<evidence type="ECO:0000313" key="2">
    <source>
        <dbReference type="EMBL" id="KON88244.1"/>
    </source>
</evidence>
<organism evidence="2 3">
    <name type="scientific">Sporosarcina globispora</name>
    <name type="common">Bacillus globisporus</name>
    <dbReference type="NCBI Taxonomy" id="1459"/>
    <lineage>
        <taxon>Bacteria</taxon>
        <taxon>Bacillati</taxon>
        <taxon>Bacillota</taxon>
        <taxon>Bacilli</taxon>
        <taxon>Bacillales</taxon>
        <taxon>Caryophanaceae</taxon>
        <taxon>Sporosarcina</taxon>
    </lineage>
</organism>